<name>A0A1D3D934_9EIME</name>
<dbReference type="AlphaFoldDB" id="A0A1D3D934"/>
<organism evidence="2 3">
    <name type="scientific">Cyclospora cayetanensis</name>
    <dbReference type="NCBI Taxonomy" id="88456"/>
    <lineage>
        <taxon>Eukaryota</taxon>
        <taxon>Sar</taxon>
        <taxon>Alveolata</taxon>
        <taxon>Apicomplexa</taxon>
        <taxon>Conoidasida</taxon>
        <taxon>Coccidia</taxon>
        <taxon>Eucoccidiorida</taxon>
        <taxon>Eimeriorina</taxon>
        <taxon>Eimeriidae</taxon>
        <taxon>Cyclospora</taxon>
    </lineage>
</organism>
<proteinExistence type="predicted"/>
<accession>A0A1D3D934</accession>
<reference evidence="2 3" key="1">
    <citation type="journal article" date="2016" name="BMC Genomics">
        <title>Comparative genomics reveals Cyclospora cayetanensis possesses coccidia-like metabolism and invasion components but unique surface antigens.</title>
        <authorList>
            <person name="Liu S."/>
            <person name="Wang L."/>
            <person name="Zheng H."/>
            <person name="Xu Z."/>
            <person name="Roellig D.M."/>
            <person name="Li N."/>
            <person name="Frace M.A."/>
            <person name="Tang K."/>
            <person name="Arrowood M.J."/>
            <person name="Moss D.M."/>
            <person name="Zhang L."/>
            <person name="Feng Y."/>
            <person name="Xiao L."/>
        </authorList>
    </citation>
    <scope>NUCLEOTIDE SEQUENCE [LARGE SCALE GENOMIC DNA]</scope>
    <source>
        <strain evidence="2 3">CHN_HEN01</strain>
    </source>
</reference>
<keyword evidence="3" id="KW-1185">Reference proteome</keyword>
<comment type="caution">
    <text evidence="2">The sequence shown here is derived from an EMBL/GenBank/DDBJ whole genome shotgun (WGS) entry which is preliminary data.</text>
</comment>
<protein>
    <recommendedName>
        <fullName evidence="4">C3H1-type domain-containing protein</fullName>
    </recommendedName>
</protein>
<dbReference type="Proteomes" id="UP000095192">
    <property type="component" value="Unassembled WGS sequence"/>
</dbReference>
<dbReference type="InParanoid" id="A0A1D3D934"/>
<sequence length="149" mass="17138">MRRSPSAPSLVSGVLRDCPQSKQQMQVLQEQLFIQQMQHLKLRHADQQQEFRQEKPKGLQPQQQVPSLIHQDVPEFPERELHKESRLQLCAQRRRAARATGADEDEDGTCPVNDASCLFAHGEAELRSTSDYYKLPSDGAREVRFCTWP</sequence>
<evidence type="ECO:0000256" key="1">
    <source>
        <dbReference type="SAM" id="MobiDB-lite"/>
    </source>
</evidence>
<feature type="region of interest" description="Disordered" evidence="1">
    <location>
        <begin position="43"/>
        <end position="66"/>
    </location>
</feature>
<dbReference type="VEuPathDB" id="ToxoDB:LOC34618038"/>
<evidence type="ECO:0000313" key="2">
    <source>
        <dbReference type="EMBL" id="OEH79970.1"/>
    </source>
</evidence>
<gene>
    <name evidence="2" type="ORF">cyc_00949</name>
</gene>
<evidence type="ECO:0000313" key="3">
    <source>
        <dbReference type="Proteomes" id="UP000095192"/>
    </source>
</evidence>
<dbReference type="VEuPathDB" id="ToxoDB:cyc_00949"/>
<dbReference type="EMBL" id="JROU02000216">
    <property type="protein sequence ID" value="OEH79970.1"/>
    <property type="molecule type" value="Genomic_DNA"/>
</dbReference>
<evidence type="ECO:0008006" key="4">
    <source>
        <dbReference type="Google" id="ProtNLM"/>
    </source>
</evidence>
<feature type="compositionally biased region" description="Basic and acidic residues" evidence="1">
    <location>
        <begin position="43"/>
        <end position="57"/>
    </location>
</feature>